<gene>
    <name evidence="5" type="ordered locus">cce_4542</name>
</gene>
<evidence type="ECO:0000313" key="5">
    <source>
        <dbReference type="EMBL" id="ACB53890.1"/>
    </source>
</evidence>
<comment type="subcellular location">
    <subcellularLocation>
        <location evidence="2">Cell septum</location>
    </subcellularLocation>
</comment>
<dbReference type="STRING" id="43989.cce_4542"/>
<dbReference type="InterPro" id="IPR001789">
    <property type="entry name" value="Sig_transdc_resp-reg_receiver"/>
</dbReference>
<dbReference type="GO" id="GO:0043158">
    <property type="term" value="P:heterocyst development"/>
    <property type="evidence" value="ECO:0007669"/>
    <property type="project" value="UniProtKB-KW"/>
</dbReference>
<sequence length="416" mass="47761">MNVKNYQVISSASVEELPKFSPMKVLDKLGYAKSTGCLVVSSQSIIWRIYVNQGRLIYANHSLDCFERLERHLRRLSYTVSSLTAGVRNQARLNFENENQSPDDVPLEYQAIAWLLEENYLEDYQAANLIKSLNKEVCELFLLLTDGDSQFMENVGVLPQLVSMELNDLIIECQQSLKSWQTLAPLITSPEQRPYFFTNNQKSSQLSSEQIQKFSKLLRGFNFRQLAVLTNKDEIQIAQYIYKFIQTKNVIIRPPQAPFDKLPHIAVETESHQIINHNAIKKDHFTDIPINTNTSKQYKLVCVDDSPTILSEINRFLEQQDLTVHAINDSKKALLEIIRFKPDIVLLDVGMPGIDGYRLCQLIRNHHLFKTTPIIMVTGNRSLINRAKARVAGASDYLTKPFTQSDLLKMVFRYLS</sequence>
<dbReference type="Pfam" id="PF14332">
    <property type="entry name" value="DUF4388"/>
    <property type="match status" value="1"/>
</dbReference>
<dbReference type="Proteomes" id="UP000001203">
    <property type="component" value="Chromosome circular"/>
</dbReference>
<dbReference type="GO" id="GO:0030428">
    <property type="term" value="C:cell septum"/>
    <property type="evidence" value="ECO:0007669"/>
    <property type="project" value="UniProtKB-SubCell"/>
</dbReference>
<dbReference type="Gene3D" id="3.40.50.2300">
    <property type="match status" value="1"/>
</dbReference>
<comment type="induction">
    <text evidence="2">By nitrogen starvation.</text>
</comment>
<evidence type="ECO:0000259" key="4">
    <source>
        <dbReference type="PROSITE" id="PS50110"/>
    </source>
</evidence>
<keyword evidence="6" id="KW-1185">Reference proteome</keyword>
<evidence type="ECO:0000256" key="3">
    <source>
        <dbReference type="PROSITE-ProRule" id="PRU00169"/>
    </source>
</evidence>
<dbReference type="SUPFAM" id="SSF52172">
    <property type="entry name" value="CheY-like"/>
    <property type="match status" value="1"/>
</dbReference>
<evidence type="ECO:0000256" key="2">
    <source>
        <dbReference type="PIRNR" id="PIRNR005897"/>
    </source>
</evidence>
<dbReference type="InterPro" id="IPR025497">
    <property type="entry name" value="PatA-like_N"/>
</dbReference>
<dbReference type="SMART" id="SM00448">
    <property type="entry name" value="REC"/>
    <property type="match status" value="1"/>
</dbReference>
<accession>B1WVA0</accession>
<dbReference type="InterPro" id="IPR050595">
    <property type="entry name" value="Bact_response_regulator"/>
</dbReference>
<dbReference type="EMBL" id="CP000806">
    <property type="protein sequence ID" value="ACB53890.1"/>
    <property type="molecule type" value="Genomic_DNA"/>
</dbReference>
<dbReference type="eggNOG" id="COG0745">
    <property type="taxonomic scope" value="Bacteria"/>
</dbReference>
<dbReference type="GO" id="GO:0000160">
    <property type="term" value="P:phosphorelay signal transduction system"/>
    <property type="evidence" value="ECO:0007669"/>
    <property type="project" value="UniProtKB-KW"/>
</dbReference>
<dbReference type="Pfam" id="PF00072">
    <property type="entry name" value="Response_reg"/>
    <property type="match status" value="1"/>
</dbReference>
<protein>
    <recommendedName>
        <fullName evidence="2">Protein PatA</fullName>
    </recommendedName>
</protein>
<keyword evidence="2" id="KW-0902">Two-component regulatory system</keyword>
<dbReference type="HOGENOM" id="CLU_031371_1_1_3"/>
<feature type="domain" description="Response regulatory" evidence="4">
    <location>
        <begin position="299"/>
        <end position="415"/>
    </location>
</feature>
<proteinExistence type="evidence at transcript level"/>
<name>B1WVA0_CROS5</name>
<dbReference type="InterPro" id="IPR011006">
    <property type="entry name" value="CheY-like_superfamily"/>
</dbReference>
<dbReference type="RefSeq" id="WP_009543404.1">
    <property type="nucleotide sequence ID" value="NC_010546.1"/>
</dbReference>
<evidence type="ECO:0000256" key="1">
    <source>
        <dbReference type="ARBA" id="ARBA00022553"/>
    </source>
</evidence>
<dbReference type="PROSITE" id="PS50110">
    <property type="entry name" value="RESPONSE_REGULATORY"/>
    <property type="match status" value="1"/>
</dbReference>
<evidence type="ECO:0000313" key="6">
    <source>
        <dbReference type="Proteomes" id="UP000001203"/>
    </source>
</evidence>
<dbReference type="InterPro" id="IPR024186">
    <property type="entry name" value="Sig_transdc_resp-reg_PatA"/>
</dbReference>
<dbReference type="AlphaFoldDB" id="B1WVA0"/>
<dbReference type="PANTHER" id="PTHR44591">
    <property type="entry name" value="STRESS RESPONSE REGULATOR PROTEIN 1"/>
    <property type="match status" value="1"/>
</dbReference>
<dbReference type="KEGG" id="cyt:cce_4542"/>
<dbReference type="PIRSF" id="PIRSF005897">
    <property type="entry name" value="RR_PatA"/>
    <property type="match status" value="1"/>
</dbReference>
<comment type="function">
    <text evidence="2">Controls heterocyst pattern formation.</text>
</comment>
<reference evidence="5 6" key="1">
    <citation type="journal article" date="2008" name="Proc. Natl. Acad. Sci. U.S.A.">
        <title>The genome of Cyanothece 51142, a unicellular diazotrophic cyanobacterium important in the marine nitrogen cycle.</title>
        <authorList>
            <person name="Welsh E.A."/>
            <person name="Liberton M."/>
            <person name="Stoeckel J."/>
            <person name="Loh T."/>
            <person name="Elvitigala T."/>
            <person name="Wang C."/>
            <person name="Wollam A."/>
            <person name="Fulton R.S."/>
            <person name="Clifton S.W."/>
            <person name="Jacobs J.M."/>
            <person name="Aurora R."/>
            <person name="Ghosh B.K."/>
            <person name="Sherman L.A."/>
            <person name="Smith R.D."/>
            <person name="Wilson R.K."/>
            <person name="Pakrasi H.B."/>
        </authorList>
    </citation>
    <scope>NUCLEOTIDE SEQUENCE [LARGE SCALE GENOMIC DNA]</scope>
    <source>
        <strain evidence="6">ATCC 51142 / BH68</strain>
    </source>
</reference>
<keyword evidence="2" id="KW-0364">Heterocyst</keyword>
<feature type="modified residue" description="4-aspartylphosphate" evidence="3">
    <location>
        <position position="348"/>
    </location>
</feature>
<organism evidence="5 6">
    <name type="scientific">Crocosphaera subtropica (strain ATCC 51142 / BH68)</name>
    <name type="common">Cyanothece sp. (strain ATCC 51142)</name>
    <dbReference type="NCBI Taxonomy" id="43989"/>
    <lineage>
        <taxon>Bacteria</taxon>
        <taxon>Bacillati</taxon>
        <taxon>Cyanobacteriota</taxon>
        <taxon>Cyanophyceae</taxon>
        <taxon>Oscillatoriophycideae</taxon>
        <taxon>Chroococcales</taxon>
        <taxon>Aphanothecaceae</taxon>
        <taxon>Crocosphaera</taxon>
        <taxon>Crocosphaera subtropica</taxon>
    </lineage>
</organism>
<dbReference type="OrthoDB" id="417415at2"/>
<dbReference type="PANTHER" id="PTHR44591:SF3">
    <property type="entry name" value="RESPONSE REGULATORY DOMAIN-CONTAINING PROTEIN"/>
    <property type="match status" value="1"/>
</dbReference>
<keyword evidence="1 3" id="KW-0597">Phosphoprotein</keyword>